<dbReference type="NCBIfam" id="TIGR01022">
    <property type="entry name" value="rpmJ_bact"/>
    <property type="match status" value="1"/>
</dbReference>
<keyword evidence="3 4" id="KW-0687">Ribonucleoprotein</keyword>
<dbReference type="Proteomes" id="UP001194468">
    <property type="component" value="Unassembled WGS sequence"/>
</dbReference>
<dbReference type="InterPro" id="IPR000473">
    <property type="entry name" value="Ribosomal_bL36"/>
</dbReference>
<organism evidence="5 6">
    <name type="scientific">Boletus edulis BED1</name>
    <dbReference type="NCBI Taxonomy" id="1328754"/>
    <lineage>
        <taxon>Eukaryota</taxon>
        <taxon>Fungi</taxon>
        <taxon>Dikarya</taxon>
        <taxon>Basidiomycota</taxon>
        <taxon>Agaricomycotina</taxon>
        <taxon>Agaricomycetes</taxon>
        <taxon>Agaricomycetidae</taxon>
        <taxon>Boletales</taxon>
        <taxon>Boletineae</taxon>
        <taxon>Boletaceae</taxon>
        <taxon>Boletoideae</taxon>
        <taxon>Boletus</taxon>
    </lineage>
</organism>
<dbReference type="Pfam" id="PF00444">
    <property type="entry name" value="Ribosomal_L36"/>
    <property type="match status" value="1"/>
</dbReference>
<feature type="non-terminal residue" evidence="5">
    <location>
        <position position="84"/>
    </location>
</feature>
<evidence type="ECO:0000256" key="2">
    <source>
        <dbReference type="ARBA" id="ARBA00022980"/>
    </source>
</evidence>
<comment type="caution">
    <text evidence="5">The sequence shown here is derived from an EMBL/GenBank/DDBJ whole genome shotgun (WGS) entry which is preliminary data.</text>
</comment>
<name>A0AAD4B9E6_BOLED</name>
<evidence type="ECO:0000256" key="4">
    <source>
        <dbReference type="RuleBase" id="RU000570"/>
    </source>
</evidence>
<dbReference type="GO" id="GO:1990904">
    <property type="term" value="C:ribonucleoprotein complex"/>
    <property type="evidence" value="ECO:0007669"/>
    <property type="project" value="UniProtKB-KW"/>
</dbReference>
<evidence type="ECO:0000313" key="6">
    <source>
        <dbReference type="Proteomes" id="UP001194468"/>
    </source>
</evidence>
<accession>A0AAD4B9E6</accession>
<protein>
    <recommendedName>
        <fullName evidence="4">Ribosomal protein</fullName>
    </recommendedName>
</protein>
<comment type="similarity">
    <text evidence="1 4">Belongs to the bacterial ribosomal protein bL36 family.</text>
</comment>
<dbReference type="GO" id="GO:0005840">
    <property type="term" value="C:ribosome"/>
    <property type="evidence" value="ECO:0007669"/>
    <property type="project" value="UniProtKB-KW"/>
</dbReference>
<reference evidence="5" key="2">
    <citation type="journal article" date="2020" name="Nat. Commun.">
        <title>Large-scale genome sequencing of mycorrhizal fungi provides insights into the early evolution of symbiotic traits.</title>
        <authorList>
            <person name="Miyauchi S."/>
            <person name="Kiss E."/>
            <person name="Kuo A."/>
            <person name="Drula E."/>
            <person name="Kohler A."/>
            <person name="Sanchez-Garcia M."/>
            <person name="Morin E."/>
            <person name="Andreopoulos B."/>
            <person name="Barry K.W."/>
            <person name="Bonito G."/>
            <person name="Buee M."/>
            <person name="Carver A."/>
            <person name="Chen C."/>
            <person name="Cichocki N."/>
            <person name="Clum A."/>
            <person name="Culley D."/>
            <person name="Crous P.W."/>
            <person name="Fauchery L."/>
            <person name="Girlanda M."/>
            <person name="Hayes R.D."/>
            <person name="Keri Z."/>
            <person name="LaButti K."/>
            <person name="Lipzen A."/>
            <person name="Lombard V."/>
            <person name="Magnuson J."/>
            <person name="Maillard F."/>
            <person name="Murat C."/>
            <person name="Nolan M."/>
            <person name="Ohm R.A."/>
            <person name="Pangilinan J."/>
            <person name="Pereira M.F."/>
            <person name="Perotto S."/>
            <person name="Peter M."/>
            <person name="Pfister S."/>
            <person name="Riley R."/>
            <person name="Sitrit Y."/>
            <person name="Stielow J.B."/>
            <person name="Szollosi G."/>
            <person name="Zifcakova L."/>
            <person name="Stursova M."/>
            <person name="Spatafora J.W."/>
            <person name="Tedersoo L."/>
            <person name="Vaario L.M."/>
            <person name="Yamada A."/>
            <person name="Yan M."/>
            <person name="Wang P."/>
            <person name="Xu J."/>
            <person name="Bruns T."/>
            <person name="Baldrian P."/>
            <person name="Vilgalys R."/>
            <person name="Dunand C."/>
            <person name="Henrissat B."/>
            <person name="Grigoriev I.V."/>
            <person name="Hibbett D."/>
            <person name="Nagy L.G."/>
            <person name="Martin F.M."/>
        </authorList>
    </citation>
    <scope>NUCLEOTIDE SEQUENCE</scope>
    <source>
        <strain evidence="5">BED1</strain>
    </source>
</reference>
<reference evidence="5" key="1">
    <citation type="submission" date="2019-10" db="EMBL/GenBank/DDBJ databases">
        <authorList>
            <consortium name="DOE Joint Genome Institute"/>
            <person name="Kuo A."/>
            <person name="Miyauchi S."/>
            <person name="Kiss E."/>
            <person name="Drula E."/>
            <person name="Kohler A."/>
            <person name="Sanchez-Garcia M."/>
            <person name="Andreopoulos B."/>
            <person name="Barry K.W."/>
            <person name="Bonito G."/>
            <person name="Buee M."/>
            <person name="Carver A."/>
            <person name="Chen C."/>
            <person name="Cichocki N."/>
            <person name="Clum A."/>
            <person name="Culley D."/>
            <person name="Crous P.W."/>
            <person name="Fauchery L."/>
            <person name="Girlanda M."/>
            <person name="Hayes R."/>
            <person name="Keri Z."/>
            <person name="LaButti K."/>
            <person name="Lipzen A."/>
            <person name="Lombard V."/>
            <person name="Magnuson J."/>
            <person name="Maillard F."/>
            <person name="Morin E."/>
            <person name="Murat C."/>
            <person name="Nolan M."/>
            <person name="Ohm R."/>
            <person name="Pangilinan J."/>
            <person name="Pereira M."/>
            <person name="Perotto S."/>
            <person name="Peter M."/>
            <person name="Riley R."/>
            <person name="Sitrit Y."/>
            <person name="Stielow B."/>
            <person name="Szollosi G."/>
            <person name="Zifcakova L."/>
            <person name="Stursova M."/>
            <person name="Spatafora J.W."/>
            <person name="Tedersoo L."/>
            <person name="Vaario L.-M."/>
            <person name="Yamada A."/>
            <person name="Yan M."/>
            <person name="Wang P."/>
            <person name="Xu J."/>
            <person name="Bruns T."/>
            <person name="Baldrian P."/>
            <person name="Vilgalys R."/>
            <person name="Henrissat B."/>
            <person name="Grigoriev I.V."/>
            <person name="Hibbett D."/>
            <person name="Nagy L.G."/>
            <person name="Martin F.M."/>
        </authorList>
    </citation>
    <scope>NUCLEOTIDE SEQUENCE</scope>
    <source>
        <strain evidence="5">BED1</strain>
    </source>
</reference>
<dbReference type="AlphaFoldDB" id="A0AAD4B9E6"/>
<keyword evidence="6" id="KW-1185">Reference proteome</keyword>
<dbReference type="InterPro" id="IPR035977">
    <property type="entry name" value="Ribosomal_bL36_sp"/>
</dbReference>
<dbReference type="PANTHER" id="PTHR18804:SF16">
    <property type="entry name" value="RIBOSOMAL PROTEIN"/>
    <property type="match status" value="1"/>
</dbReference>
<dbReference type="GO" id="GO:0006412">
    <property type="term" value="P:translation"/>
    <property type="evidence" value="ECO:0007669"/>
    <property type="project" value="InterPro"/>
</dbReference>
<dbReference type="SUPFAM" id="SSF57840">
    <property type="entry name" value="Ribosomal protein L36"/>
    <property type="match status" value="1"/>
</dbReference>
<dbReference type="InterPro" id="IPR052010">
    <property type="entry name" value="Ribosomal_LSU_bL36"/>
</dbReference>
<dbReference type="EMBL" id="WHUW01000474">
    <property type="protein sequence ID" value="KAF8414586.1"/>
    <property type="molecule type" value="Genomic_DNA"/>
</dbReference>
<gene>
    <name evidence="5" type="ORF">L210DRAFT_819957</name>
</gene>
<evidence type="ECO:0000256" key="3">
    <source>
        <dbReference type="ARBA" id="ARBA00023274"/>
    </source>
</evidence>
<evidence type="ECO:0000256" key="1">
    <source>
        <dbReference type="ARBA" id="ARBA00007645"/>
    </source>
</evidence>
<dbReference type="PANTHER" id="PTHR18804">
    <property type="entry name" value="RIBOSOMAL PROTEIN"/>
    <property type="match status" value="1"/>
</dbReference>
<keyword evidence="2 4" id="KW-0689">Ribosomal protein</keyword>
<proteinExistence type="inferred from homology"/>
<sequence length="84" mass="9499">MLRALLTSSRPLFMRFRTATITHPHRVEHGCFIAHTAPPVRALTRGMKVRSSVKVMCDGCSIVIRKGRVYVICSKDPKHKQVRG</sequence>
<dbReference type="HAMAP" id="MF_00251">
    <property type="entry name" value="Ribosomal_bL36"/>
    <property type="match status" value="1"/>
</dbReference>
<evidence type="ECO:0000313" key="5">
    <source>
        <dbReference type="EMBL" id="KAF8414586.1"/>
    </source>
</evidence>
<dbReference type="GO" id="GO:0003735">
    <property type="term" value="F:structural constituent of ribosome"/>
    <property type="evidence" value="ECO:0007669"/>
    <property type="project" value="InterPro"/>
</dbReference>